<accession>A0A9E2NV53</accession>
<dbReference type="EMBL" id="JAHLFT010000031">
    <property type="protein sequence ID" value="MBU3828049.1"/>
    <property type="molecule type" value="Genomic_DNA"/>
</dbReference>
<dbReference type="AlphaFoldDB" id="A0A9E2NV53"/>
<protein>
    <submittedName>
        <fullName evidence="4">Site-specific integrase</fullName>
    </submittedName>
</protein>
<dbReference type="PROSITE" id="PS51900">
    <property type="entry name" value="CB"/>
    <property type="match status" value="1"/>
</dbReference>
<dbReference type="GO" id="GO:0003677">
    <property type="term" value="F:DNA binding"/>
    <property type="evidence" value="ECO:0007669"/>
    <property type="project" value="UniProtKB-UniRule"/>
</dbReference>
<dbReference type="SUPFAM" id="SSF56349">
    <property type="entry name" value="DNA breaking-rejoining enzymes"/>
    <property type="match status" value="1"/>
</dbReference>
<comment type="caution">
    <text evidence="4">The sequence shown here is derived from an EMBL/GenBank/DDBJ whole genome shotgun (WGS) entry which is preliminary data.</text>
</comment>
<dbReference type="InterPro" id="IPR004107">
    <property type="entry name" value="Integrase_SAM-like_N"/>
</dbReference>
<dbReference type="Gene3D" id="1.10.150.130">
    <property type="match status" value="1"/>
</dbReference>
<organism evidence="4 5">
    <name type="scientific">Candidatus Lactobacillus pullistercoris</name>
    <dbReference type="NCBI Taxonomy" id="2838636"/>
    <lineage>
        <taxon>Bacteria</taxon>
        <taxon>Bacillati</taxon>
        <taxon>Bacillota</taxon>
        <taxon>Bacilli</taxon>
        <taxon>Lactobacillales</taxon>
        <taxon>Lactobacillaceae</taxon>
        <taxon>Lactobacillus</taxon>
    </lineage>
</organism>
<reference evidence="4" key="2">
    <citation type="submission" date="2021-04" db="EMBL/GenBank/DDBJ databases">
        <authorList>
            <person name="Gilroy R."/>
        </authorList>
    </citation>
    <scope>NUCLEOTIDE SEQUENCE</scope>
    <source>
        <strain evidence="4">F6-686</strain>
    </source>
</reference>
<proteinExistence type="predicted"/>
<evidence type="ECO:0000313" key="5">
    <source>
        <dbReference type="Proteomes" id="UP000823844"/>
    </source>
</evidence>
<dbReference type="InterPro" id="IPR011010">
    <property type="entry name" value="DNA_brk_join_enz"/>
</dbReference>
<feature type="domain" description="Core-binding (CB)" evidence="3">
    <location>
        <begin position="1"/>
        <end position="90"/>
    </location>
</feature>
<dbReference type="GO" id="GO:0015074">
    <property type="term" value="P:DNA integration"/>
    <property type="evidence" value="ECO:0007669"/>
    <property type="project" value="InterPro"/>
</dbReference>
<sequence length="271" mass="32688">MTNYPYEKEFQNYCKKIKHYADSTLLIVNRSIITFWNFFKNSTNEEPSLSEIQASDIQNFLNSLEEKLHLKESTINKYISHIRLYFSFLYSHHLIEFYPMLEINGRKFNRQKVYVIDWMEKFPEIIKIPNIHPETIMMMVGISQGFNPNEVLKLRYFDIINKILNTDVKDYIKTHLNFEKDDNPYILGKKFGGYYPSDFHLAQRCFPDRKLIGMDITLQNLRLSFVYSILNRKNLTDDKLEKILRVDSKSLFYYRENMMRYNKLVEFKLPK</sequence>
<evidence type="ECO:0000256" key="1">
    <source>
        <dbReference type="ARBA" id="ARBA00023125"/>
    </source>
</evidence>
<dbReference type="Pfam" id="PF02899">
    <property type="entry name" value="Phage_int_SAM_1"/>
    <property type="match status" value="1"/>
</dbReference>
<gene>
    <name evidence="4" type="ORF">H9806_02690</name>
</gene>
<dbReference type="InterPro" id="IPR010998">
    <property type="entry name" value="Integrase_recombinase_N"/>
</dbReference>
<dbReference type="Proteomes" id="UP000823844">
    <property type="component" value="Unassembled WGS sequence"/>
</dbReference>
<evidence type="ECO:0000256" key="2">
    <source>
        <dbReference type="PROSITE-ProRule" id="PRU01248"/>
    </source>
</evidence>
<reference evidence="4" key="1">
    <citation type="journal article" date="2021" name="PeerJ">
        <title>Extensive microbial diversity within the chicken gut microbiome revealed by metagenomics and culture.</title>
        <authorList>
            <person name="Gilroy R."/>
            <person name="Ravi A."/>
            <person name="Getino M."/>
            <person name="Pursley I."/>
            <person name="Horton D.L."/>
            <person name="Alikhan N.F."/>
            <person name="Baker D."/>
            <person name="Gharbi K."/>
            <person name="Hall N."/>
            <person name="Watson M."/>
            <person name="Adriaenssens E.M."/>
            <person name="Foster-Nyarko E."/>
            <person name="Jarju S."/>
            <person name="Secka A."/>
            <person name="Antonio M."/>
            <person name="Oren A."/>
            <person name="Chaudhuri R.R."/>
            <person name="La Ragione R."/>
            <person name="Hildebrand F."/>
            <person name="Pallen M.J."/>
        </authorList>
    </citation>
    <scope>NUCLEOTIDE SEQUENCE</scope>
    <source>
        <strain evidence="4">F6-686</strain>
    </source>
</reference>
<evidence type="ECO:0000313" key="4">
    <source>
        <dbReference type="EMBL" id="MBU3828049.1"/>
    </source>
</evidence>
<evidence type="ECO:0000259" key="3">
    <source>
        <dbReference type="PROSITE" id="PS51900"/>
    </source>
</evidence>
<name>A0A9E2NV53_9LACO</name>
<dbReference type="InterPro" id="IPR044068">
    <property type="entry name" value="CB"/>
</dbReference>
<keyword evidence="1 2" id="KW-0238">DNA-binding</keyword>